<dbReference type="OrthoDB" id="10257415at2759"/>
<name>R4XAS9_TAPDE</name>
<gene>
    <name evidence="2" type="ORF">TAPDE_003097</name>
</gene>
<dbReference type="Pfam" id="PF11957">
    <property type="entry name" value="efThoc1"/>
    <property type="match status" value="1"/>
</dbReference>
<dbReference type="GO" id="GO:0006406">
    <property type="term" value="P:mRNA export from nucleus"/>
    <property type="evidence" value="ECO:0007669"/>
    <property type="project" value="TreeGrafter"/>
</dbReference>
<dbReference type="PANTHER" id="PTHR13265">
    <property type="entry name" value="THO COMPLEX SUBUNIT 1"/>
    <property type="match status" value="1"/>
</dbReference>
<keyword evidence="3" id="KW-1185">Reference proteome</keyword>
<protein>
    <recommendedName>
        <fullName evidence="4">THO complex subunit 1</fullName>
    </recommendedName>
</protein>
<reference evidence="2 3" key="1">
    <citation type="journal article" date="2013" name="MBio">
        <title>Genome sequencing of the plant pathogen Taphrina deformans, the causal agent of peach leaf curl.</title>
        <authorList>
            <person name="Cisse O.H."/>
            <person name="Almeida J.M.G.C.F."/>
            <person name="Fonseca A."/>
            <person name="Kumar A.A."/>
            <person name="Salojaervi J."/>
            <person name="Overmyer K."/>
            <person name="Hauser P.M."/>
            <person name="Pagni M."/>
        </authorList>
    </citation>
    <scope>NUCLEOTIDE SEQUENCE [LARGE SCALE GENOMIC DNA]</scope>
    <source>
        <strain evidence="3">PYCC 5710 / ATCC 11124 / CBS 356.35 / IMI 108563 / JCM 9778 / NBRC 8474</strain>
    </source>
</reference>
<evidence type="ECO:0000256" key="1">
    <source>
        <dbReference type="SAM" id="MobiDB-lite"/>
    </source>
</evidence>
<organism evidence="2 3">
    <name type="scientific">Taphrina deformans (strain PYCC 5710 / ATCC 11124 / CBS 356.35 / IMI 108563 / JCM 9778 / NBRC 8474)</name>
    <name type="common">Peach leaf curl fungus</name>
    <name type="synonym">Lalaria deformans</name>
    <dbReference type="NCBI Taxonomy" id="1097556"/>
    <lineage>
        <taxon>Eukaryota</taxon>
        <taxon>Fungi</taxon>
        <taxon>Dikarya</taxon>
        <taxon>Ascomycota</taxon>
        <taxon>Taphrinomycotina</taxon>
        <taxon>Taphrinomycetes</taxon>
        <taxon>Taphrinales</taxon>
        <taxon>Taphrinaceae</taxon>
        <taxon>Taphrina</taxon>
    </lineage>
</organism>
<proteinExistence type="predicted"/>
<evidence type="ECO:0008006" key="4">
    <source>
        <dbReference type="Google" id="ProtNLM"/>
    </source>
</evidence>
<feature type="region of interest" description="Disordered" evidence="1">
    <location>
        <begin position="543"/>
        <end position="599"/>
    </location>
</feature>
<feature type="compositionally biased region" description="Basic and acidic residues" evidence="1">
    <location>
        <begin position="566"/>
        <end position="578"/>
    </location>
</feature>
<accession>R4XAS9</accession>
<dbReference type="PANTHER" id="PTHR13265:SF0">
    <property type="entry name" value="HPR1"/>
    <property type="match status" value="1"/>
</dbReference>
<dbReference type="eggNOG" id="KOG2491">
    <property type="taxonomic scope" value="Eukaryota"/>
</dbReference>
<dbReference type="InterPro" id="IPR021861">
    <property type="entry name" value="THO_THOC1"/>
</dbReference>
<dbReference type="GO" id="GO:0000445">
    <property type="term" value="C:THO complex part of transcription export complex"/>
    <property type="evidence" value="ECO:0007669"/>
    <property type="project" value="TreeGrafter"/>
</dbReference>
<dbReference type="STRING" id="1097556.R4XAS9"/>
<evidence type="ECO:0000313" key="2">
    <source>
        <dbReference type="EMBL" id="CCG82964.1"/>
    </source>
</evidence>
<dbReference type="Proteomes" id="UP000013776">
    <property type="component" value="Unassembled WGS sequence"/>
</dbReference>
<dbReference type="EMBL" id="CAHR02000114">
    <property type="protein sequence ID" value="CCG82964.1"/>
    <property type="molecule type" value="Genomic_DNA"/>
</dbReference>
<dbReference type="VEuPathDB" id="FungiDB:TAPDE_003097"/>
<dbReference type="AlphaFoldDB" id="R4XAS9"/>
<evidence type="ECO:0000313" key="3">
    <source>
        <dbReference type="Proteomes" id="UP000013776"/>
    </source>
</evidence>
<comment type="caution">
    <text evidence="2">The sequence shown here is derived from an EMBL/GenBank/DDBJ whole genome shotgun (WGS) entry which is preliminary data.</text>
</comment>
<sequence>MAPIVSSNEVLRQYMVDALTREVAAGQLKSSVSSSSELDGICRDMVLDLCESLTPEDSVATLTRLLELVLDCAEAGTSGADLPLGLMEEALDVLTISKCDQLFSFLETHRHRMTARMGKGQTLLRLCNELLRRLSKTKDTVFCGRILIFLSLVFPLSERSAVNLRGEYNLDNATIFESEPEEPSQLRAIDADAEMASAESSNNNQALGGIAPESIYTTFWSLQAYFNNPAHIISAPLILARFRSALDTVLQAFEAIENVQVRLHGDTVSISPLDTETIRGYFTPKMLTSKKLLALELADLTFRRHVLIQALIVLQYLTGLSAQSKDNWNAKVLTTNKSLITPYVLPTSDAEWASETTTQIMSIMGANKQGPEFVKIVETLLDRDQAWLGWKCNGCPPYDIDPLDSARIAQAPSKVEMLTAPKRPYSHKVGNAVLSRLWASAGGWSDKELEEGLTLPSPDSFTQPIQAIEAELQDALQDDEIASLEDRKASQAWRALRIARLTDIEHFTNEVAGARLDKYLVARSQDVSNGLNTADLVAEAGTKAEAASRSVPSMKRSASETVSEVGEEKRQKLMEDHMIAGTPSSLTQNVEDVKIEHAT</sequence>